<dbReference type="PANTHER" id="PTHR39083">
    <property type="entry name" value="CYCLIC DI-GMP-BINDING PROTEIN"/>
    <property type="match status" value="1"/>
</dbReference>
<keyword evidence="6" id="KW-0973">c-di-GMP</keyword>
<evidence type="ECO:0000313" key="7">
    <source>
        <dbReference type="EMBL" id="QQP89060.1"/>
    </source>
</evidence>
<comment type="pathway">
    <text evidence="6">Glycan metabolism; bacterial cellulose biosynthesis.</text>
</comment>
<dbReference type="InterPro" id="IPR018513">
    <property type="entry name" value="Cell_synthase_bac"/>
</dbReference>
<dbReference type="Gene3D" id="2.60.120.260">
    <property type="entry name" value="Galactose-binding domain-like"/>
    <property type="match status" value="2"/>
</dbReference>
<feature type="transmembrane region" description="Helical" evidence="6">
    <location>
        <begin position="770"/>
        <end position="791"/>
    </location>
</feature>
<dbReference type="PANTHER" id="PTHR39083:SF1">
    <property type="entry name" value="CYCLIC DI-GMP-BINDING PROTEIN"/>
    <property type="match status" value="1"/>
</dbReference>
<dbReference type="EMBL" id="CP067420">
    <property type="protein sequence ID" value="QQP89060.1"/>
    <property type="molecule type" value="Genomic_DNA"/>
</dbReference>
<comment type="subunit">
    <text evidence="6">Tightly associated with the cellulose synthase catalytic subunit.</text>
</comment>
<keyword evidence="6" id="KW-0997">Cell inner membrane</keyword>
<organism evidence="7 8">
    <name type="scientific">Skermanella cutis</name>
    <dbReference type="NCBI Taxonomy" id="2775420"/>
    <lineage>
        <taxon>Bacteria</taxon>
        <taxon>Pseudomonadati</taxon>
        <taxon>Pseudomonadota</taxon>
        <taxon>Alphaproteobacteria</taxon>
        <taxon>Rhodospirillales</taxon>
        <taxon>Azospirillaceae</taxon>
        <taxon>Skermanella</taxon>
    </lineage>
</organism>
<feature type="signal peptide" evidence="6">
    <location>
        <begin position="1"/>
        <end position="27"/>
    </location>
</feature>
<comment type="similarity">
    <text evidence="6">Belongs to the AcsB/BcsB family.</text>
</comment>
<evidence type="ECO:0000256" key="6">
    <source>
        <dbReference type="RuleBase" id="RU365021"/>
    </source>
</evidence>
<protein>
    <recommendedName>
        <fullName evidence="6">Cyclic di-GMP-binding protein</fullName>
    </recommendedName>
    <alternativeName>
        <fullName evidence="6">Cellulose synthase regulatory subunit</fullName>
    </alternativeName>
</protein>
<sequence>MVNRLYTAKMALMIGLGAVLYPSAAGAAANAPATAAAPAAVTEPAAAGAAAGTDLRVIPLRAVDNQGGQLELRGQAGQLQFRVPVEAGADVRDARLRLVYQTADAVVSERSRMWVYLNQQGIAQLPLTGGDDALRADIVLPPELLVPGQNQLSLWVQQENSRGCDADSSAALWTRLDPANSYIALETIHGGRDRTLAGLADPASFFGAGAERIELLTPAGRTGATLKAGALVAQGFSLRMPDSGIAVRHRTAEAGALAGRDGKVLIGTVEALRGLVAAFGDLDGVSGPHVALRGMPGAGPLLIVTGRNDAEVLAAASAFADPSAVLPAAADWEAAAVRQSERRTRPLQEPGRSYRFRELQTVSGGISNGTEARTGLELNLPADTLPAGGRKILLELDYTYAPNLSPNSVVNVLVNGRYASMVALNDPHGATVTKQRVLLPIDRLRPGTNTIAFEPMIGSDGSSGCLVRPGAGRSVAISGESVVTIPDMPRVASLPDLQLFASGGFPYTGVSDARSGPRREFDVVLTADDDATIGGAWTLLAKLARTAGHPIDNFTVGSASRYGGDVLMVGPAGALDDRIASRLPTVAGTVRDALRPALAPFDPASPFLPGLSSGLVAAPAAASTGASRGAIMAASVAEFRMVEQAIDWTAEMSREFREALWPDRYGRAASSLSAIDEGSALMTAFENPLRPEGTVTLVTAASGAAVEEGIAALVRPALWDRLSGGTVAWNPGTLAMQSWAAEESYRVGTLPDSWHQRILFVNALFARNPVAWTFLALAGLLVMTVLTQAALNRRQDS</sequence>
<dbReference type="RefSeq" id="WP_201074814.1">
    <property type="nucleotide sequence ID" value="NZ_CP067420.1"/>
</dbReference>
<keyword evidence="3 6" id="KW-0812">Transmembrane</keyword>
<dbReference type="Pfam" id="PF03170">
    <property type="entry name" value="BcsB"/>
    <property type="match status" value="1"/>
</dbReference>
<keyword evidence="6" id="KW-0135">Cellulose biosynthesis</keyword>
<name>A0ABX7B5I4_9PROT</name>
<evidence type="ECO:0000256" key="4">
    <source>
        <dbReference type="ARBA" id="ARBA00022989"/>
    </source>
</evidence>
<evidence type="ECO:0000256" key="3">
    <source>
        <dbReference type="ARBA" id="ARBA00022692"/>
    </source>
</evidence>
<dbReference type="Proteomes" id="UP000595197">
    <property type="component" value="Chromosome"/>
</dbReference>
<evidence type="ECO:0000313" key="8">
    <source>
        <dbReference type="Proteomes" id="UP000595197"/>
    </source>
</evidence>
<accession>A0ABX7B5I4</accession>
<evidence type="ECO:0000256" key="2">
    <source>
        <dbReference type="ARBA" id="ARBA00022475"/>
    </source>
</evidence>
<proteinExistence type="inferred from homology"/>
<evidence type="ECO:0000256" key="5">
    <source>
        <dbReference type="ARBA" id="ARBA00023136"/>
    </source>
</evidence>
<comment type="function">
    <text evidence="6">Binds the cellulose synthase activator, bis-(3'-5') cyclic diguanylic acid (c-di-GMP).</text>
</comment>
<comment type="subcellular location">
    <subcellularLocation>
        <location evidence="6">Cell inner membrane</location>
    </subcellularLocation>
    <subcellularLocation>
        <location evidence="1">Cell membrane</location>
        <topology evidence="1">Single-pass membrane protein</topology>
    </subcellularLocation>
</comment>
<keyword evidence="8" id="KW-1185">Reference proteome</keyword>
<reference evidence="7" key="1">
    <citation type="submission" date="2021-02" db="EMBL/GenBank/DDBJ databases">
        <title>Skermanella TT6 skin isolate.</title>
        <authorList>
            <person name="Lee K."/>
            <person name="Ganzorig M."/>
        </authorList>
    </citation>
    <scope>NUCLEOTIDE SEQUENCE</scope>
    <source>
        <strain evidence="7">TT6</strain>
    </source>
</reference>
<evidence type="ECO:0000256" key="1">
    <source>
        <dbReference type="ARBA" id="ARBA00004162"/>
    </source>
</evidence>
<keyword evidence="2 6" id="KW-1003">Cell membrane</keyword>
<keyword evidence="6" id="KW-0732">Signal</keyword>
<feature type="chain" id="PRO_5044977666" description="Cyclic di-GMP-binding protein" evidence="6">
    <location>
        <begin position="28"/>
        <end position="797"/>
    </location>
</feature>
<keyword evidence="5 6" id="KW-0472">Membrane</keyword>
<keyword evidence="4 6" id="KW-1133">Transmembrane helix</keyword>
<gene>
    <name evidence="7" type="ORF">IGS68_24155</name>
</gene>